<organism evidence="2 3">
    <name type="scientific">Rehmannia glutinosa</name>
    <name type="common">Chinese foxglove</name>
    <dbReference type="NCBI Taxonomy" id="99300"/>
    <lineage>
        <taxon>Eukaryota</taxon>
        <taxon>Viridiplantae</taxon>
        <taxon>Streptophyta</taxon>
        <taxon>Embryophyta</taxon>
        <taxon>Tracheophyta</taxon>
        <taxon>Spermatophyta</taxon>
        <taxon>Magnoliopsida</taxon>
        <taxon>eudicotyledons</taxon>
        <taxon>Gunneridae</taxon>
        <taxon>Pentapetalae</taxon>
        <taxon>asterids</taxon>
        <taxon>lamiids</taxon>
        <taxon>Lamiales</taxon>
        <taxon>Orobanchaceae</taxon>
        <taxon>Rehmannieae</taxon>
        <taxon>Rehmannia</taxon>
    </lineage>
</organism>
<dbReference type="Pfam" id="PF13456">
    <property type="entry name" value="RVT_3"/>
    <property type="match status" value="1"/>
</dbReference>
<dbReference type="PANTHER" id="PTHR47074">
    <property type="entry name" value="BNAC02G40300D PROTEIN"/>
    <property type="match status" value="1"/>
</dbReference>
<dbReference type="CDD" id="cd06222">
    <property type="entry name" value="RNase_H_like"/>
    <property type="match status" value="1"/>
</dbReference>
<protein>
    <recommendedName>
        <fullName evidence="1">RNase H type-1 domain-containing protein</fullName>
    </recommendedName>
</protein>
<sequence>MCWCWEVSKLKIVINDSMINDESVAGFMEKLLSSGDQSCVERAAMIMWNVWKQRNSELWDKSHNSPAQVVVAATGFLHEWRAAKGMICVGTDQCNSNATEIDKCQWSRPEFPFLKCNVDASVSYASKQTGIGMVLRNDRGEFLVARTITFPGTYQIREAELIGLREILSWIFGMGLKQVIFESDAKVVIDNLRSVDIGESEYDAILNECRIVLNGEPDFSMSFVRRGGNMVAHELAKCSFSFANPSVWTSPPLCIDRLLLVDVSD</sequence>
<dbReference type="EMBL" id="JABTTQ020000010">
    <property type="protein sequence ID" value="KAK6147870.1"/>
    <property type="molecule type" value="Genomic_DNA"/>
</dbReference>
<dbReference type="InterPro" id="IPR002156">
    <property type="entry name" value="RNaseH_domain"/>
</dbReference>
<evidence type="ECO:0000259" key="1">
    <source>
        <dbReference type="Pfam" id="PF13456"/>
    </source>
</evidence>
<name>A0ABR0WPD0_REHGL</name>
<comment type="caution">
    <text evidence="2">The sequence shown here is derived from an EMBL/GenBank/DDBJ whole genome shotgun (WGS) entry which is preliminary data.</text>
</comment>
<dbReference type="Proteomes" id="UP001318860">
    <property type="component" value="Unassembled WGS sequence"/>
</dbReference>
<dbReference type="InterPro" id="IPR044730">
    <property type="entry name" value="RNase_H-like_dom_plant"/>
</dbReference>
<feature type="domain" description="RNase H type-1" evidence="1">
    <location>
        <begin position="117"/>
        <end position="237"/>
    </location>
</feature>
<dbReference type="InterPro" id="IPR052929">
    <property type="entry name" value="RNase_H-like_EbsB-rel"/>
</dbReference>
<proteinExistence type="predicted"/>
<evidence type="ECO:0000313" key="2">
    <source>
        <dbReference type="EMBL" id="KAK6147870.1"/>
    </source>
</evidence>
<dbReference type="InterPro" id="IPR036397">
    <property type="entry name" value="RNaseH_sf"/>
</dbReference>
<dbReference type="Gene3D" id="3.30.420.10">
    <property type="entry name" value="Ribonuclease H-like superfamily/Ribonuclease H"/>
    <property type="match status" value="1"/>
</dbReference>
<dbReference type="SUPFAM" id="SSF53098">
    <property type="entry name" value="Ribonuclease H-like"/>
    <property type="match status" value="1"/>
</dbReference>
<reference evidence="2 3" key="1">
    <citation type="journal article" date="2021" name="Comput. Struct. Biotechnol. J.">
        <title>De novo genome assembly of the potent medicinal plant Rehmannia glutinosa using nanopore technology.</title>
        <authorList>
            <person name="Ma L."/>
            <person name="Dong C."/>
            <person name="Song C."/>
            <person name="Wang X."/>
            <person name="Zheng X."/>
            <person name="Niu Y."/>
            <person name="Chen S."/>
            <person name="Feng W."/>
        </authorList>
    </citation>
    <scope>NUCLEOTIDE SEQUENCE [LARGE SCALE GENOMIC DNA]</scope>
    <source>
        <strain evidence="2">DH-2019</strain>
    </source>
</reference>
<dbReference type="InterPro" id="IPR012337">
    <property type="entry name" value="RNaseH-like_sf"/>
</dbReference>
<dbReference type="PANTHER" id="PTHR47074:SF54">
    <property type="entry name" value="RNASE H TYPE-1 DOMAIN-CONTAINING PROTEIN"/>
    <property type="match status" value="1"/>
</dbReference>
<evidence type="ECO:0000313" key="3">
    <source>
        <dbReference type="Proteomes" id="UP001318860"/>
    </source>
</evidence>
<gene>
    <name evidence="2" type="ORF">DH2020_018782</name>
</gene>
<keyword evidence="3" id="KW-1185">Reference proteome</keyword>
<accession>A0ABR0WPD0</accession>